<feature type="region of interest" description="Disordered" evidence="1">
    <location>
        <begin position="228"/>
        <end position="276"/>
    </location>
</feature>
<comment type="caution">
    <text evidence="2">The sequence shown here is derived from an EMBL/GenBank/DDBJ whole genome shotgun (WGS) entry which is preliminary data.</text>
</comment>
<feature type="compositionally biased region" description="Low complexity" evidence="1">
    <location>
        <begin position="169"/>
        <end position="181"/>
    </location>
</feature>
<organism evidence="2 3">
    <name type="scientific">Tamaricihabitans halophyticus</name>
    <dbReference type="NCBI Taxonomy" id="1262583"/>
    <lineage>
        <taxon>Bacteria</taxon>
        <taxon>Bacillati</taxon>
        <taxon>Actinomycetota</taxon>
        <taxon>Actinomycetes</taxon>
        <taxon>Pseudonocardiales</taxon>
        <taxon>Pseudonocardiaceae</taxon>
        <taxon>Tamaricihabitans</taxon>
    </lineage>
</organism>
<evidence type="ECO:0000256" key="1">
    <source>
        <dbReference type="SAM" id="MobiDB-lite"/>
    </source>
</evidence>
<evidence type="ECO:0000313" key="2">
    <source>
        <dbReference type="EMBL" id="TCP53584.1"/>
    </source>
</evidence>
<reference evidence="2 3" key="1">
    <citation type="submission" date="2019-03" db="EMBL/GenBank/DDBJ databases">
        <title>Genomic Encyclopedia of Type Strains, Phase IV (KMG-IV): sequencing the most valuable type-strain genomes for metagenomic binning, comparative biology and taxonomic classification.</title>
        <authorList>
            <person name="Goeker M."/>
        </authorList>
    </citation>
    <scope>NUCLEOTIDE SEQUENCE [LARGE SCALE GENOMIC DNA]</scope>
    <source>
        <strain evidence="2 3">DSM 45765</strain>
    </source>
</reference>
<dbReference type="Proteomes" id="UP000294911">
    <property type="component" value="Unassembled WGS sequence"/>
</dbReference>
<keyword evidence="3" id="KW-1185">Reference proteome</keyword>
<name>A0A4R2QWE1_9PSEU</name>
<accession>A0A4R2QWE1</accession>
<protein>
    <submittedName>
        <fullName evidence="2">Uncharacterized protein</fullName>
    </submittedName>
</protein>
<proteinExistence type="predicted"/>
<evidence type="ECO:0000313" key="3">
    <source>
        <dbReference type="Proteomes" id="UP000294911"/>
    </source>
</evidence>
<dbReference type="RefSeq" id="WP_132877301.1">
    <property type="nucleotide sequence ID" value="NZ_SLXQ01000004.1"/>
</dbReference>
<dbReference type="EMBL" id="SLXQ01000004">
    <property type="protein sequence ID" value="TCP53584.1"/>
    <property type="molecule type" value="Genomic_DNA"/>
</dbReference>
<sequence length="276" mass="29578">MGTIDVSPDSLRTSGEQVAATADGFQGAAGSAMLMGAGEHTTISEGLFEPGAEASQQASNNAFLQTQVNAAIETSMRSISSALYGMADLFSNTDLENGMKFMFGVDGASRPGGLPPHIDPDVMMVGGADDAYDFDASENYTLDDLEGHESNETTNTEHFRDGDGNVVHTRTSTTNEDTGTTSHVVENGATGEVRYYTTDADGNTLSSFTVEKQEHAHGLDEFVETQQEYAAAEQERIEEKSEQNLHGVQESPPTGEDGEPTTPPDPYEYEEGDYVY</sequence>
<dbReference type="OrthoDB" id="3287532at2"/>
<feature type="compositionally biased region" description="Basic and acidic residues" evidence="1">
    <location>
        <begin position="233"/>
        <end position="243"/>
    </location>
</feature>
<gene>
    <name evidence="2" type="ORF">EV191_104151</name>
</gene>
<feature type="compositionally biased region" description="Acidic residues" evidence="1">
    <location>
        <begin position="267"/>
        <end position="276"/>
    </location>
</feature>
<feature type="region of interest" description="Disordered" evidence="1">
    <location>
        <begin position="149"/>
        <end position="181"/>
    </location>
</feature>
<feature type="compositionally biased region" description="Basic and acidic residues" evidence="1">
    <location>
        <begin position="149"/>
        <end position="163"/>
    </location>
</feature>
<dbReference type="AlphaFoldDB" id="A0A4R2QWE1"/>